<evidence type="ECO:0000313" key="3">
    <source>
        <dbReference type="Proteomes" id="UP000260812"/>
    </source>
</evidence>
<proteinExistence type="predicted"/>
<dbReference type="Gene3D" id="3.30.1240.10">
    <property type="match status" value="1"/>
</dbReference>
<dbReference type="PROSITE" id="PS01229">
    <property type="entry name" value="COF_2"/>
    <property type="match status" value="1"/>
</dbReference>
<dbReference type="EMBL" id="QVLU01000014">
    <property type="protein sequence ID" value="RGE70697.1"/>
    <property type="molecule type" value="Genomic_DNA"/>
</dbReference>
<dbReference type="Proteomes" id="UP000261166">
    <property type="component" value="Unassembled WGS sequence"/>
</dbReference>
<dbReference type="GO" id="GO:0005829">
    <property type="term" value="C:cytosol"/>
    <property type="evidence" value="ECO:0007669"/>
    <property type="project" value="TreeGrafter"/>
</dbReference>
<comment type="caution">
    <text evidence="2">The sequence shown here is derived from an EMBL/GenBank/DDBJ whole genome shotgun (WGS) entry which is preliminary data.</text>
</comment>
<dbReference type="SUPFAM" id="SSF56784">
    <property type="entry name" value="HAD-like"/>
    <property type="match status" value="1"/>
</dbReference>
<dbReference type="SFLD" id="SFLDS00003">
    <property type="entry name" value="Haloacid_Dehalogenase"/>
    <property type="match status" value="1"/>
</dbReference>
<dbReference type="EMBL" id="QVLV01000036">
    <property type="protein sequence ID" value="RGE55813.1"/>
    <property type="molecule type" value="Genomic_DNA"/>
</dbReference>
<dbReference type="OrthoDB" id="9814970at2"/>
<gene>
    <name evidence="2" type="ORF">DWY69_15895</name>
    <name evidence="1" type="ORF">DXC51_27450</name>
</gene>
<evidence type="ECO:0000313" key="2">
    <source>
        <dbReference type="EMBL" id="RGE70697.1"/>
    </source>
</evidence>
<dbReference type="Proteomes" id="UP000260812">
    <property type="component" value="Unassembled WGS sequence"/>
</dbReference>
<dbReference type="InterPro" id="IPR006379">
    <property type="entry name" value="HAD-SF_hydro_IIB"/>
</dbReference>
<organism evidence="2 4">
    <name type="scientific">Eisenbergiella massiliensis</name>
    <dbReference type="NCBI Taxonomy" id="1720294"/>
    <lineage>
        <taxon>Bacteria</taxon>
        <taxon>Bacillati</taxon>
        <taxon>Bacillota</taxon>
        <taxon>Clostridia</taxon>
        <taxon>Lachnospirales</taxon>
        <taxon>Lachnospiraceae</taxon>
        <taxon>Eisenbergiella</taxon>
    </lineage>
</organism>
<dbReference type="InterPro" id="IPR036412">
    <property type="entry name" value="HAD-like_sf"/>
</dbReference>
<dbReference type="GO" id="GO:0016791">
    <property type="term" value="F:phosphatase activity"/>
    <property type="evidence" value="ECO:0007669"/>
    <property type="project" value="TreeGrafter"/>
</dbReference>
<accession>A0A3E3IUH4</accession>
<evidence type="ECO:0000313" key="1">
    <source>
        <dbReference type="EMBL" id="RGE55813.1"/>
    </source>
</evidence>
<evidence type="ECO:0000313" key="4">
    <source>
        <dbReference type="Proteomes" id="UP000261166"/>
    </source>
</evidence>
<dbReference type="RefSeq" id="WP_021639637.1">
    <property type="nucleotide sequence ID" value="NZ_CANNOQ010000037.1"/>
</dbReference>
<dbReference type="AlphaFoldDB" id="A0A3E3IUH4"/>
<name>A0A3E3IUH4_9FIRM</name>
<keyword evidence="3" id="KW-1185">Reference proteome</keyword>
<protein>
    <submittedName>
        <fullName evidence="2">HAD family hydrolase</fullName>
    </submittedName>
</protein>
<reference evidence="2 4" key="1">
    <citation type="submission" date="2018-08" db="EMBL/GenBank/DDBJ databases">
        <title>A genome reference for cultivated species of the human gut microbiota.</title>
        <authorList>
            <person name="Zou Y."/>
            <person name="Xue W."/>
            <person name="Luo G."/>
        </authorList>
    </citation>
    <scope>NUCLEOTIDE SEQUENCE [LARGE SCALE GENOMIC DNA]</scope>
    <source>
        <strain evidence="2 4">AF26-4BH</strain>
        <strain evidence="1">TF05-5AC</strain>
    </source>
</reference>
<dbReference type="PANTHER" id="PTHR10000">
    <property type="entry name" value="PHOSPHOSERINE PHOSPHATASE"/>
    <property type="match status" value="1"/>
</dbReference>
<dbReference type="SFLD" id="SFLDG01140">
    <property type="entry name" value="C2.B:_Phosphomannomutase_and_P"/>
    <property type="match status" value="1"/>
</dbReference>
<dbReference type="Gene3D" id="3.40.50.1000">
    <property type="entry name" value="HAD superfamily/HAD-like"/>
    <property type="match status" value="1"/>
</dbReference>
<dbReference type="PANTHER" id="PTHR10000:SF8">
    <property type="entry name" value="HAD SUPERFAMILY HYDROLASE-LIKE, TYPE 3"/>
    <property type="match status" value="1"/>
</dbReference>
<dbReference type="GO" id="GO:0000287">
    <property type="term" value="F:magnesium ion binding"/>
    <property type="evidence" value="ECO:0007669"/>
    <property type="project" value="TreeGrafter"/>
</dbReference>
<dbReference type="InterPro" id="IPR023214">
    <property type="entry name" value="HAD_sf"/>
</dbReference>
<keyword evidence="2" id="KW-0378">Hydrolase</keyword>
<sequence length="264" mass="29496">MTDNIRVIASDFDGTILKDGAQHVDEVYFPLIRELKSMGISFIAASGRQYANLRRLLWPVADEISYICENGALIAQGGRILYQNEIDRRIALPLIADMQAVSGTETVVSGADSSYLVPVDPRFPVLLREKVKNQVTVLENFEEMPVPMIKISIFFPQGIPADKEAWFHEKYDPYLNVVDGGNGWLDFTNKGVDKGSALKLLAAKEEFFLEEVLAFGDSENDMAMLKEAGLSYAMNTAREHVKKCADRECSRVNEVLEELIAGRL</sequence>
<dbReference type="Pfam" id="PF08282">
    <property type="entry name" value="Hydrolase_3"/>
    <property type="match status" value="1"/>
</dbReference>
<dbReference type="NCBIfam" id="TIGR01484">
    <property type="entry name" value="HAD-SF-IIB"/>
    <property type="match status" value="1"/>
</dbReference>
<dbReference type="GeneID" id="97990486"/>